<dbReference type="Gene3D" id="3.40.50.720">
    <property type="entry name" value="NAD(P)-binding Rossmann-like Domain"/>
    <property type="match status" value="1"/>
</dbReference>
<name>A0A8E2DKV5_9APHY</name>
<feature type="signal peptide" evidence="1">
    <location>
        <begin position="1"/>
        <end position="19"/>
    </location>
</feature>
<keyword evidence="4" id="KW-1185">Reference proteome</keyword>
<accession>A0A8E2DKV5</accession>
<feature type="domain" description="NAD-dependent epimerase/dehydratase" evidence="2">
    <location>
        <begin position="3"/>
        <end position="211"/>
    </location>
</feature>
<dbReference type="InterPro" id="IPR051783">
    <property type="entry name" value="NAD(P)-dependent_oxidoreduct"/>
</dbReference>
<dbReference type="PANTHER" id="PTHR48079">
    <property type="entry name" value="PROTEIN YEEZ"/>
    <property type="match status" value="1"/>
</dbReference>
<dbReference type="Pfam" id="PF01370">
    <property type="entry name" value="Epimerase"/>
    <property type="match status" value="1"/>
</dbReference>
<evidence type="ECO:0000313" key="4">
    <source>
        <dbReference type="Proteomes" id="UP000250043"/>
    </source>
</evidence>
<gene>
    <name evidence="3" type="ORF">OBBRIDRAFT_791889</name>
</gene>
<dbReference type="InterPro" id="IPR001509">
    <property type="entry name" value="Epimerase_deHydtase"/>
</dbReference>
<dbReference type="Proteomes" id="UP000250043">
    <property type="component" value="Unassembled WGS sequence"/>
</dbReference>
<reference evidence="3 4" key="1">
    <citation type="submission" date="2016-07" db="EMBL/GenBank/DDBJ databases">
        <title>Draft genome of the white-rot fungus Obba rivulosa 3A-2.</title>
        <authorList>
            <consortium name="DOE Joint Genome Institute"/>
            <person name="Miettinen O."/>
            <person name="Riley R."/>
            <person name="Acob R."/>
            <person name="Barry K."/>
            <person name="Cullen D."/>
            <person name="De Vries R."/>
            <person name="Hainaut M."/>
            <person name="Hatakka A."/>
            <person name="Henrissat B."/>
            <person name="Hilden K."/>
            <person name="Kuo R."/>
            <person name="Labutti K."/>
            <person name="Lipzen A."/>
            <person name="Makela M.R."/>
            <person name="Sandor L."/>
            <person name="Spatafora J.W."/>
            <person name="Grigoriev I.V."/>
            <person name="Hibbett D.S."/>
        </authorList>
    </citation>
    <scope>NUCLEOTIDE SEQUENCE [LARGE SCALE GENOMIC DNA]</scope>
    <source>
        <strain evidence="3 4">3A-2</strain>
    </source>
</reference>
<evidence type="ECO:0000259" key="2">
    <source>
        <dbReference type="Pfam" id="PF01370"/>
    </source>
</evidence>
<organism evidence="3 4">
    <name type="scientific">Obba rivulosa</name>
    <dbReference type="NCBI Taxonomy" id="1052685"/>
    <lineage>
        <taxon>Eukaryota</taxon>
        <taxon>Fungi</taxon>
        <taxon>Dikarya</taxon>
        <taxon>Basidiomycota</taxon>
        <taxon>Agaricomycotina</taxon>
        <taxon>Agaricomycetes</taxon>
        <taxon>Polyporales</taxon>
        <taxon>Gelatoporiaceae</taxon>
        <taxon>Obba</taxon>
    </lineage>
</organism>
<keyword evidence="1" id="KW-0732">Signal</keyword>
<evidence type="ECO:0000313" key="3">
    <source>
        <dbReference type="EMBL" id="OCH91900.1"/>
    </source>
</evidence>
<dbReference type="PANTHER" id="PTHR48079:SF3">
    <property type="entry name" value="NAD-DEPENDENT EPIMERASE_DEHYDRATASE DOMAIN-CONTAINING PROTEIN"/>
    <property type="match status" value="1"/>
</dbReference>
<dbReference type="EMBL" id="KV722378">
    <property type="protein sequence ID" value="OCH91900.1"/>
    <property type="molecule type" value="Genomic_DNA"/>
</dbReference>
<dbReference type="GO" id="GO:0005737">
    <property type="term" value="C:cytoplasm"/>
    <property type="evidence" value="ECO:0007669"/>
    <property type="project" value="TreeGrafter"/>
</dbReference>
<proteinExistence type="predicted"/>
<dbReference type="OrthoDB" id="10000533at2759"/>
<dbReference type="InterPro" id="IPR036291">
    <property type="entry name" value="NAD(P)-bd_dom_sf"/>
</dbReference>
<sequence length="299" mass="32425">MKVIILGASGFIGLPAAQALVRAGHVVYGVTRSESKAKLLAAEEIIPLIGNYGDISVWSYLIPSLDAVIDAVGGAELKTLSDTILTATTTAAEQLRPTHAPKLTYIYTSGTWVHGDDRRTVKTDTTPITSCIELVSWRPEQEQRVVKSPVLNGIVIRPSLLYGRSASLLGFAFKHAYEGKAAWFGTPGGRFALIHTDDLAELYRLVAEKSATVGGMIFDGSNDVTESVDDFLQKLVDVSGAKGYEYISPSNLFETALCTTCILRPYLARSLLGWQPRKAGLTDHLEIYYNAWKASEGLA</sequence>
<feature type="chain" id="PRO_5034920054" evidence="1">
    <location>
        <begin position="20"/>
        <end position="299"/>
    </location>
</feature>
<dbReference type="AlphaFoldDB" id="A0A8E2DKV5"/>
<dbReference type="SUPFAM" id="SSF51735">
    <property type="entry name" value="NAD(P)-binding Rossmann-fold domains"/>
    <property type="match status" value="1"/>
</dbReference>
<evidence type="ECO:0000256" key="1">
    <source>
        <dbReference type="SAM" id="SignalP"/>
    </source>
</evidence>
<protein>
    <submittedName>
        <fullName evidence="3">NAD(P)-binding protein</fullName>
    </submittedName>
</protein>
<dbReference type="GO" id="GO:0004029">
    <property type="term" value="F:aldehyde dehydrogenase (NAD+) activity"/>
    <property type="evidence" value="ECO:0007669"/>
    <property type="project" value="TreeGrafter"/>
</dbReference>